<evidence type="ECO:0000313" key="1">
    <source>
        <dbReference type="EMBL" id="KAE8659934.1"/>
    </source>
</evidence>
<gene>
    <name evidence="1" type="ORF">F3Y22_tig00116960pilonHSYRG00119</name>
</gene>
<dbReference type="SUPFAM" id="SSF47095">
    <property type="entry name" value="HMG-box"/>
    <property type="match status" value="1"/>
</dbReference>
<dbReference type="EMBL" id="VEPZ02001735">
    <property type="protein sequence ID" value="KAE8659934.1"/>
    <property type="molecule type" value="Genomic_DNA"/>
</dbReference>
<dbReference type="Proteomes" id="UP000436088">
    <property type="component" value="Unassembled WGS sequence"/>
</dbReference>
<reference evidence="1" key="1">
    <citation type="submission" date="2019-09" db="EMBL/GenBank/DDBJ databases">
        <title>Draft genome information of white flower Hibiscus syriacus.</title>
        <authorList>
            <person name="Kim Y.-M."/>
        </authorList>
    </citation>
    <scope>NUCLEOTIDE SEQUENCE [LARGE SCALE GENOMIC DNA]</scope>
    <source>
        <strain evidence="1">YM2019G1</strain>
    </source>
</reference>
<name>A0A6A2XYV6_HIBSY</name>
<accession>A0A6A2XYV6</accession>
<proteinExistence type="predicted"/>
<sequence>MQGFKVLCGSVKSSSSSFGEASKRLSQMLCKLPRKQKKMYEDIAVKDSSRYKRQCMVLNCKEQDLSTGQNRSVDVLN</sequence>
<dbReference type="Gene3D" id="1.10.30.10">
    <property type="entry name" value="High mobility group box domain"/>
    <property type="match status" value="1"/>
</dbReference>
<keyword evidence="2" id="KW-1185">Reference proteome</keyword>
<comment type="caution">
    <text evidence="1">The sequence shown here is derived from an EMBL/GenBank/DDBJ whole genome shotgun (WGS) entry which is preliminary data.</text>
</comment>
<evidence type="ECO:0000313" key="2">
    <source>
        <dbReference type="Proteomes" id="UP000436088"/>
    </source>
</evidence>
<dbReference type="AlphaFoldDB" id="A0A6A2XYV6"/>
<organism evidence="1 2">
    <name type="scientific">Hibiscus syriacus</name>
    <name type="common">Rose of Sharon</name>
    <dbReference type="NCBI Taxonomy" id="106335"/>
    <lineage>
        <taxon>Eukaryota</taxon>
        <taxon>Viridiplantae</taxon>
        <taxon>Streptophyta</taxon>
        <taxon>Embryophyta</taxon>
        <taxon>Tracheophyta</taxon>
        <taxon>Spermatophyta</taxon>
        <taxon>Magnoliopsida</taxon>
        <taxon>eudicotyledons</taxon>
        <taxon>Gunneridae</taxon>
        <taxon>Pentapetalae</taxon>
        <taxon>rosids</taxon>
        <taxon>malvids</taxon>
        <taxon>Malvales</taxon>
        <taxon>Malvaceae</taxon>
        <taxon>Malvoideae</taxon>
        <taxon>Hibiscus</taxon>
    </lineage>
</organism>
<protein>
    <submittedName>
        <fullName evidence="1">Uncharacterized protein</fullName>
    </submittedName>
</protein>
<dbReference type="InterPro" id="IPR036910">
    <property type="entry name" value="HMG_box_dom_sf"/>
</dbReference>